<evidence type="ECO:0000313" key="3">
    <source>
        <dbReference type="Proteomes" id="UP001604277"/>
    </source>
</evidence>
<keyword evidence="3" id="KW-1185">Reference proteome</keyword>
<gene>
    <name evidence="2" type="ORF">Fot_40444</name>
</gene>
<keyword evidence="2" id="KW-0489">Methyltransferase</keyword>
<protein>
    <submittedName>
        <fullName evidence="2">S-adenosyl-L-methionine-dependent methyltransferase superfamily protein</fullName>
    </submittedName>
</protein>
<dbReference type="PANTHER" id="PTHR31009">
    <property type="entry name" value="S-ADENOSYL-L-METHIONINE:CARBOXYL METHYLTRANSFERASE FAMILY PROTEIN"/>
    <property type="match status" value="1"/>
</dbReference>
<dbReference type="Pfam" id="PF03492">
    <property type="entry name" value="Methyltransf_7"/>
    <property type="match status" value="1"/>
</dbReference>
<comment type="caution">
    <text evidence="2">The sequence shown here is derived from an EMBL/GenBank/DDBJ whole genome shotgun (WGS) entry which is preliminary data.</text>
</comment>
<organism evidence="2 3">
    <name type="scientific">Forsythia ovata</name>
    <dbReference type="NCBI Taxonomy" id="205694"/>
    <lineage>
        <taxon>Eukaryota</taxon>
        <taxon>Viridiplantae</taxon>
        <taxon>Streptophyta</taxon>
        <taxon>Embryophyta</taxon>
        <taxon>Tracheophyta</taxon>
        <taxon>Spermatophyta</taxon>
        <taxon>Magnoliopsida</taxon>
        <taxon>eudicotyledons</taxon>
        <taxon>Gunneridae</taxon>
        <taxon>Pentapetalae</taxon>
        <taxon>asterids</taxon>
        <taxon>lamiids</taxon>
        <taxon>Lamiales</taxon>
        <taxon>Oleaceae</taxon>
        <taxon>Forsythieae</taxon>
        <taxon>Forsythia</taxon>
    </lineage>
</organism>
<comment type="similarity">
    <text evidence="1">Belongs to the methyltransferase superfamily. Type-7 methyltransferase family.</text>
</comment>
<evidence type="ECO:0000256" key="1">
    <source>
        <dbReference type="ARBA" id="ARBA00007967"/>
    </source>
</evidence>
<keyword evidence="2" id="KW-0808">Transferase</keyword>
<reference evidence="3" key="1">
    <citation type="submission" date="2024-07" db="EMBL/GenBank/DDBJ databases">
        <title>Two chromosome-level genome assemblies of Korean endemic species Abeliophyllum distichum and Forsythia ovata (Oleaceae).</title>
        <authorList>
            <person name="Jang H."/>
        </authorList>
    </citation>
    <scope>NUCLEOTIDE SEQUENCE [LARGE SCALE GENOMIC DNA]</scope>
</reference>
<sequence length="153" mass="17137">MGAMTIVYFNDRTSNDFNTLFALLPFERQYHAAGVPGSFHDRQLPMASLHLAYSSCTLHWLSEVPKEVMDHLSPAWNKGRILYYGDKKEVFNAYAHQFAEDLNSFLKARAQELTLNQTLNQVPVKVSVNLADDGAFSPADESLTPTTGIQLTV</sequence>
<dbReference type="GO" id="GO:0032259">
    <property type="term" value="P:methylation"/>
    <property type="evidence" value="ECO:0007669"/>
    <property type="project" value="UniProtKB-KW"/>
</dbReference>
<dbReference type="SUPFAM" id="SSF53335">
    <property type="entry name" value="S-adenosyl-L-methionine-dependent methyltransferases"/>
    <property type="match status" value="1"/>
</dbReference>
<accession>A0ABD1SAD0</accession>
<name>A0ABD1SAD0_9LAMI</name>
<dbReference type="Gene3D" id="3.40.50.150">
    <property type="entry name" value="Vaccinia Virus protein VP39"/>
    <property type="match status" value="1"/>
</dbReference>
<dbReference type="EMBL" id="JBFOLJ010000011">
    <property type="protein sequence ID" value="KAL2496687.1"/>
    <property type="molecule type" value="Genomic_DNA"/>
</dbReference>
<evidence type="ECO:0000313" key="2">
    <source>
        <dbReference type="EMBL" id="KAL2496687.1"/>
    </source>
</evidence>
<proteinExistence type="inferred from homology"/>
<dbReference type="AlphaFoldDB" id="A0ABD1SAD0"/>
<dbReference type="InterPro" id="IPR029063">
    <property type="entry name" value="SAM-dependent_MTases_sf"/>
</dbReference>
<dbReference type="GO" id="GO:0008168">
    <property type="term" value="F:methyltransferase activity"/>
    <property type="evidence" value="ECO:0007669"/>
    <property type="project" value="UniProtKB-KW"/>
</dbReference>
<dbReference type="Proteomes" id="UP001604277">
    <property type="component" value="Unassembled WGS sequence"/>
</dbReference>
<dbReference type="InterPro" id="IPR005299">
    <property type="entry name" value="MeTrfase_7"/>
</dbReference>